<gene>
    <name evidence="1" type="ORF">SAMN05192530_101192</name>
</gene>
<sequence length="163" mass="18644">MRDPFANPFSSADADRHAIWQMLVERDIDAFLAGDWAAVSGDFVDAEFSAIDARRLPDPADWRLAFPTLDAYRREWLRQAQGFSRLRFAEDPRDAIFRTTRLEAVQIDGDRALARKCFDGGIRLADGSFDAMNWQTLYQCRRTGDGWRITGFVGYLPYPMPKG</sequence>
<evidence type="ECO:0008006" key="3">
    <source>
        <dbReference type="Google" id="ProtNLM"/>
    </source>
</evidence>
<evidence type="ECO:0000313" key="1">
    <source>
        <dbReference type="EMBL" id="SDN54369.1"/>
    </source>
</evidence>
<dbReference type="SUPFAM" id="SSF54427">
    <property type="entry name" value="NTF2-like"/>
    <property type="match status" value="1"/>
</dbReference>
<reference evidence="1 2" key="1">
    <citation type="submission" date="2016-10" db="EMBL/GenBank/DDBJ databases">
        <authorList>
            <person name="de Groot N.N."/>
        </authorList>
    </citation>
    <scope>NUCLEOTIDE SEQUENCE [LARGE SCALE GENOMIC DNA]</scope>
    <source>
        <strain evidence="2">L7-484,KACC 16230,DSM 25025</strain>
    </source>
</reference>
<keyword evidence="2" id="KW-1185">Reference proteome</keyword>
<dbReference type="RefSeq" id="WP_090667571.1">
    <property type="nucleotide sequence ID" value="NZ_FNIT01000001.1"/>
</dbReference>
<organism evidence="1 2">
    <name type="scientific">Aureimonas jatrophae</name>
    <dbReference type="NCBI Taxonomy" id="1166073"/>
    <lineage>
        <taxon>Bacteria</taxon>
        <taxon>Pseudomonadati</taxon>
        <taxon>Pseudomonadota</taxon>
        <taxon>Alphaproteobacteria</taxon>
        <taxon>Hyphomicrobiales</taxon>
        <taxon>Aurantimonadaceae</taxon>
        <taxon>Aureimonas</taxon>
    </lineage>
</organism>
<name>A0A1H0C936_9HYPH</name>
<evidence type="ECO:0000313" key="2">
    <source>
        <dbReference type="Proteomes" id="UP000198793"/>
    </source>
</evidence>
<dbReference type="AlphaFoldDB" id="A0A1H0C936"/>
<protein>
    <recommendedName>
        <fullName evidence="3">SnoaL-like domain-containing protein</fullName>
    </recommendedName>
</protein>
<dbReference type="InterPro" id="IPR032710">
    <property type="entry name" value="NTF2-like_dom_sf"/>
</dbReference>
<dbReference type="EMBL" id="FNIT01000001">
    <property type="protein sequence ID" value="SDN54369.1"/>
    <property type="molecule type" value="Genomic_DNA"/>
</dbReference>
<proteinExistence type="predicted"/>
<accession>A0A1H0C936</accession>
<dbReference type="STRING" id="1166073.SAMN05192530_101192"/>
<dbReference type="OrthoDB" id="5817554at2"/>
<dbReference type="Proteomes" id="UP000198793">
    <property type="component" value="Unassembled WGS sequence"/>
</dbReference>